<dbReference type="Pfam" id="PF00370">
    <property type="entry name" value="FGGY_N"/>
    <property type="match status" value="1"/>
</dbReference>
<keyword evidence="1" id="KW-0808">Transferase</keyword>
<dbReference type="Proteomes" id="UP000693970">
    <property type="component" value="Unassembled WGS sequence"/>
</dbReference>
<dbReference type="AlphaFoldDB" id="A0A9K3PIK6"/>
<dbReference type="PANTHER" id="PTHR43095:SF2">
    <property type="entry name" value="GLUCONOKINASE"/>
    <property type="match status" value="1"/>
</dbReference>
<evidence type="ECO:0000259" key="4">
    <source>
        <dbReference type="Pfam" id="PF02782"/>
    </source>
</evidence>
<reference evidence="5" key="1">
    <citation type="journal article" date="2021" name="Sci. Rep.">
        <title>Diploid genomic architecture of Nitzschia inconspicua, an elite biomass production diatom.</title>
        <authorList>
            <person name="Oliver A."/>
            <person name="Podell S."/>
            <person name="Pinowska A."/>
            <person name="Traller J.C."/>
            <person name="Smith S.R."/>
            <person name="McClure R."/>
            <person name="Beliaev A."/>
            <person name="Bohutskyi P."/>
            <person name="Hill E.A."/>
            <person name="Rabines A."/>
            <person name="Zheng H."/>
            <person name="Allen L.Z."/>
            <person name="Kuo A."/>
            <person name="Grigoriev I.V."/>
            <person name="Allen A.E."/>
            <person name="Hazlebeck D."/>
            <person name="Allen E.E."/>
        </authorList>
    </citation>
    <scope>NUCLEOTIDE SEQUENCE</scope>
    <source>
        <strain evidence="5">Hildebrandi</strain>
    </source>
</reference>
<protein>
    <submittedName>
        <fullName evidence="5">Sugar pentulose and hexulose kinase</fullName>
    </submittedName>
</protein>
<dbReference type="InterPro" id="IPR050406">
    <property type="entry name" value="FGGY_Carb_Kinase"/>
</dbReference>
<keyword evidence="6" id="KW-1185">Reference proteome</keyword>
<gene>
    <name evidence="5" type="ORF">IV203_016761</name>
</gene>
<feature type="domain" description="Carbohydrate kinase FGGY C-terminal" evidence="4">
    <location>
        <begin position="381"/>
        <end position="575"/>
    </location>
</feature>
<dbReference type="InterPro" id="IPR018485">
    <property type="entry name" value="FGGY_C"/>
</dbReference>
<dbReference type="GO" id="GO:0005975">
    <property type="term" value="P:carbohydrate metabolic process"/>
    <property type="evidence" value="ECO:0007669"/>
    <property type="project" value="InterPro"/>
</dbReference>
<dbReference type="EMBL" id="JAGRRH010000020">
    <property type="protein sequence ID" value="KAG7348056.1"/>
    <property type="molecule type" value="Genomic_DNA"/>
</dbReference>
<sequence length="622" mass="68048">MTNESPSFLILEVETGDVNNRLPSEMEGQGQPTDVILALDIGSSSIRCTVFETQRSDTSLAYDSSFSLKAVASCSQKLQSVVPNSGKIRIFQNDSSSLFDTIDELVEAILVKLRETLSSFQVVAVGFSTFVMNLVAVSTETGQPLGNDYTLSYACNSPQAVYECQRLKRDTDESRLQQLYQATGAPLHTAYAIPQLRAMYHDEATSAYLNATDHTWQTLASHCIARWTLQKALPISYSEASWIGLLNINTCTFEPMALDLLPVNARDSLPPLADFHDCVSGLPEYLPPINDSTGKCNVNPFWDRFPELRQTKFYLGIGDGACANIGSKCTVADRIAVTIGTSAAARICIHHPIQQDSDRSSSPALFSFQIPDYQGLFCYRIDRNHILVGGALTDGGSVVEWARDFLNVTTDEVFDQCLQDMETLEGQELDNFISSSNNSSSSSGSHTTNTPLLLTVPFLSGERSTGFRDGATGVVLGLTRDTSSVAFFRSCIEGVSLRLKAILDLLVACNHQCCNGFDGKKELSCKPVIVASGKAMETNDFWRQMIADASGLSIIFDNETAEGTSRGVARLVVMALYDMTASTCREDLQIAKLSEPRPMATAMYSQKAERQNRLIDCVAPMF</sequence>
<proteinExistence type="predicted"/>
<evidence type="ECO:0000256" key="1">
    <source>
        <dbReference type="ARBA" id="ARBA00022679"/>
    </source>
</evidence>
<dbReference type="InterPro" id="IPR018484">
    <property type="entry name" value="FGGY_N"/>
</dbReference>
<feature type="domain" description="Carbohydrate kinase FGGY N-terminal" evidence="3">
    <location>
        <begin position="35"/>
        <end position="273"/>
    </location>
</feature>
<accession>A0A9K3PIK6</accession>
<evidence type="ECO:0000259" key="3">
    <source>
        <dbReference type="Pfam" id="PF00370"/>
    </source>
</evidence>
<reference evidence="5" key="2">
    <citation type="submission" date="2021-04" db="EMBL/GenBank/DDBJ databases">
        <authorList>
            <person name="Podell S."/>
        </authorList>
    </citation>
    <scope>NUCLEOTIDE SEQUENCE</scope>
    <source>
        <strain evidence="5">Hildebrandi</strain>
    </source>
</reference>
<dbReference type="PANTHER" id="PTHR43095">
    <property type="entry name" value="SUGAR KINASE"/>
    <property type="match status" value="1"/>
</dbReference>
<evidence type="ECO:0000313" key="6">
    <source>
        <dbReference type="Proteomes" id="UP000693970"/>
    </source>
</evidence>
<dbReference type="Pfam" id="PF02782">
    <property type="entry name" value="FGGY_C"/>
    <property type="match status" value="1"/>
</dbReference>
<comment type="caution">
    <text evidence="5">The sequence shown here is derived from an EMBL/GenBank/DDBJ whole genome shotgun (WGS) entry which is preliminary data.</text>
</comment>
<keyword evidence="2 5" id="KW-0418">Kinase</keyword>
<dbReference type="GO" id="GO:0016301">
    <property type="term" value="F:kinase activity"/>
    <property type="evidence" value="ECO:0007669"/>
    <property type="project" value="UniProtKB-KW"/>
</dbReference>
<evidence type="ECO:0000256" key="2">
    <source>
        <dbReference type="ARBA" id="ARBA00022777"/>
    </source>
</evidence>
<name>A0A9K3PIK6_9STRA</name>
<dbReference type="OrthoDB" id="1728974at2759"/>
<organism evidence="5 6">
    <name type="scientific">Nitzschia inconspicua</name>
    <dbReference type="NCBI Taxonomy" id="303405"/>
    <lineage>
        <taxon>Eukaryota</taxon>
        <taxon>Sar</taxon>
        <taxon>Stramenopiles</taxon>
        <taxon>Ochrophyta</taxon>
        <taxon>Bacillariophyta</taxon>
        <taxon>Bacillariophyceae</taxon>
        <taxon>Bacillariophycidae</taxon>
        <taxon>Bacillariales</taxon>
        <taxon>Bacillariaceae</taxon>
        <taxon>Nitzschia</taxon>
    </lineage>
</organism>
<evidence type="ECO:0000313" key="5">
    <source>
        <dbReference type="EMBL" id="KAG7348056.1"/>
    </source>
</evidence>